<dbReference type="InterPro" id="IPR017896">
    <property type="entry name" value="4Fe4S_Fe-S-bd"/>
</dbReference>
<dbReference type="EMBL" id="CP010086">
    <property type="protein sequence ID" value="AJH01228.1"/>
    <property type="molecule type" value="Genomic_DNA"/>
</dbReference>
<dbReference type="InterPro" id="IPR050572">
    <property type="entry name" value="Fe-S_Ferredoxin"/>
</dbReference>
<organism evidence="6 7">
    <name type="scientific">Clostridium beijerinckii</name>
    <name type="common">Clostridium MP</name>
    <dbReference type="NCBI Taxonomy" id="1520"/>
    <lineage>
        <taxon>Bacteria</taxon>
        <taxon>Bacillati</taxon>
        <taxon>Bacillota</taxon>
        <taxon>Clostridia</taxon>
        <taxon>Eubacteriales</taxon>
        <taxon>Clostridiaceae</taxon>
        <taxon>Clostridium</taxon>
    </lineage>
</organism>
<keyword evidence="4" id="KW-0411">Iron-sulfur</keyword>
<dbReference type="PANTHER" id="PTHR43687:SF3">
    <property type="entry name" value="4FE-4S FERREDOXIN-TYPE DOMAIN-CONTAINING PROTEIN"/>
    <property type="match status" value="1"/>
</dbReference>
<dbReference type="PROSITE" id="PS00198">
    <property type="entry name" value="4FE4S_FER_1"/>
    <property type="match status" value="1"/>
</dbReference>
<dbReference type="KEGG" id="cbei:LF65_04697"/>
<dbReference type="PROSITE" id="PS51379">
    <property type="entry name" value="4FE4S_FER_2"/>
    <property type="match status" value="2"/>
</dbReference>
<dbReference type="OrthoDB" id="9807879at2"/>
<dbReference type="Pfam" id="PF12838">
    <property type="entry name" value="Fer4_7"/>
    <property type="match status" value="1"/>
</dbReference>
<proteinExistence type="predicted"/>
<dbReference type="Proteomes" id="UP000031866">
    <property type="component" value="Chromosome"/>
</dbReference>
<dbReference type="InterPro" id="IPR017900">
    <property type="entry name" value="4Fe4S_Fe_S_CS"/>
</dbReference>
<evidence type="ECO:0000256" key="4">
    <source>
        <dbReference type="ARBA" id="ARBA00023014"/>
    </source>
</evidence>
<evidence type="ECO:0000313" key="6">
    <source>
        <dbReference type="EMBL" id="AJH01228.1"/>
    </source>
</evidence>
<keyword evidence="2" id="KW-0479">Metal-binding</keyword>
<gene>
    <name evidence="6" type="ORF">LF65_04697</name>
</gene>
<accession>A0A0B5QT64</accession>
<evidence type="ECO:0000256" key="2">
    <source>
        <dbReference type="ARBA" id="ARBA00022723"/>
    </source>
</evidence>
<name>A0A0B5QT64_CLOBE</name>
<evidence type="ECO:0000256" key="3">
    <source>
        <dbReference type="ARBA" id="ARBA00023004"/>
    </source>
</evidence>
<keyword evidence="3" id="KW-0408">Iron</keyword>
<dbReference type="GO" id="GO:0051539">
    <property type="term" value="F:4 iron, 4 sulfur cluster binding"/>
    <property type="evidence" value="ECO:0007669"/>
    <property type="project" value="UniProtKB-KW"/>
</dbReference>
<protein>
    <submittedName>
        <fullName evidence="6">Adenylylsulfate reductase</fullName>
    </submittedName>
</protein>
<evidence type="ECO:0000256" key="1">
    <source>
        <dbReference type="ARBA" id="ARBA00022485"/>
    </source>
</evidence>
<evidence type="ECO:0000259" key="5">
    <source>
        <dbReference type="PROSITE" id="PS51379"/>
    </source>
</evidence>
<dbReference type="Gene3D" id="3.30.70.20">
    <property type="match status" value="1"/>
</dbReference>
<dbReference type="STRING" id="1520.LF65_04697"/>
<reference evidence="7" key="1">
    <citation type="submission" date="2014-12" db="EMBL/GenBank/DDBJ databases">
        <title>Genome sequence of Clostridium beijerinckii strain 59B.</title>
        <authorList>
            <person name="Little G.T."/>
            <person name="Minton N.P."/>
        </authorList>
    </citation>
    <scope>NUCLEOTIDE SEQUENCE [LARGE SCALE GENOMIC DNA]</scope>
    <source>
        <strain evidence="7">59B</strain>
    </source>
</reference>
<feature type="domain" description="4Fe-4S ferredoxin-type" evidence="5">
    <location>
        <begin position="1"/>
        <end position="30"/>
    </location>
</feature>
<dbReference type="SUPFAM" id="SSF54862">
    <property type="entry name" value="4Fe-4S ferredoxins"/>
    <property type="match status" value="1"/>
</dbReference>
<keyword evidence="1" id="KW-0004">4Fe-4S</keyword>
<evidence type="ECO:0000313" key="7">
    <source>
        <dbReference type="Proteomes" id="UP000031866"/>
    </source>
</evidence>
<dbReference type="PANTHER" id="PTHR43687">
    <property type="entry name" value="ADENYLYLSULFATE REDUCTASE, BETA SUBUNIT"/>
    <property type="match status" value="1"/>
</dbReference>
<dbReference type="RefSeq" id="WP_041899333.1">
    <property type="nucleotide sequence ID" value="NZ_CP010086.2"/>
</dbReference>
<feature type="domain" description="4Fe-4S ferredoxin-type" evidence="5">
    <location>
        <begin position="32"/>
        <end position="62"/>
    </location>
</feature>
<dbReference type="GO" id="GO:0046872">
    <property type="term" value="F:metal ion binding"/>
    <property type="evidence" value="ECO:0007669"/>
    <property type="project" value="UniProtKB-KW"/>
</dbReference>
<dbReference type="AlphaFoldDB" id="A0A0B5QT64"/>
<sequence length="105" mass="11587">MSIAINKNKCIGCKRCLAVCPGSLIKSTEDGKKVYIKYPKDCWGCSSCIKECPTGSISLYLGADMGGRGSKLTVKFKDDIADWKIEETDGTEHSIKINRKDSNKY</sequence>